<dbReference type="OrthoDB" id="276276at2759"/>
<dbReference type="InterPro" id="IPR000086">
    <property type="entry name" value="NUDIX_hydrolase_dom"/>
</dbReference>
<dbReference type="AlphaFoldDB" id="A0A9P4TEU8"/>
<reference evidence="2" key="1">
    <citation type="submission" date="2019-04" db="EMBL/GenBank/DDBJ databases">
        <title>Sequencing of skin fungus with MAO and IRED activity.</title>
        <authorList>
            <person name="Marsaioli A.J."/>
            <person name="Bonatto J.M.C."/>
            <person name="Reis Junior O."/>
        </authorList>
    </citation>
    <scope>NUCLEOTIDE SEQUENCE</scope>
    <source>
        <strain evidence="2">30M1</strain>
    </source>
</reference>
<protein>
    <recommendedName>
        <fullName evidence="1">Nudix hydrolase domain-containing protein</fullName>
    </recommendedName>
</protein>
<dbReference type="CDD" id="cd02883">
    <property type="entry name" value="NUDIX_Hydrolase"/>
    <property type="match status" value="1"/>
</dbReference>
<keyword evidence="3" id="KW-1185">Reference proteome</keyword>
<dbReference type="Proteomes" id="UP000801428">
    <property type="component" value="Unassembled WGS sequence"/>
</dbReference>
<name>A0A9P4TEU8_CURKU</name>
<dbReference type="PANTHER" id="PTHR43736:SF1">
    <property type="entry name" value="DIHYDRONEOPTERIN TRIPHOSPHATE DIPHOSPHATASE"/>
    <property type="match status" value="1"/>
</dbReference>
<dbReference type="Pfam" id="PF00293">
    <property type="entry name" value="NUDIX"/>
    <property type="match status" value="1"/>
</dbReference>
<dbReference type="SUPFAM" id="SSF55811">
    <property type="entry name" value="Nudix"/>
    <property type="match status" value="1"/>
</dbReference>
<dbReference type="PROSITE" id="PS51462">
    <property type="entry name" value="NUDIX"/>
    <property type="match status" value="1"/>
</dbReference>
<evidence type="ECO:0000313" key="3">
    <source>
        <dbReference type="Proteomes" id="UP000801428"/>
    </source>
</evidence>
<accession>A0A9P4TEU8</accession>
<comment type="caution">
    <text evidence="2">The sequence shown here is derived from an EMBL/GenBank/DDBJ whole genome shotgun (WGS) entry which is preliminary data.</text>
</comment>
<dbReference type="PANTHER" id="PTHR43736">
    <property type="entry name" value="ADP-RIBOSE PYROPHOSPHATASE"/>
    <property type="match status" value="1"/>
</dbReference>
<evidence type="ECO:0000259" key="1">
    <source>
        <dbReference type="PROSITE" id="PS51462"/>
    </source>
</evidence>
<gene>
    <name evidence="2" type="ORF">E8E13_009897</name>
</gene>
<dbReference type="Gene3D" id="3.90.79.10">
    <property type="entry name" value="Nucleoside Triphosphate Pyrophosphohydrolase"/>
    <property type="match status" value="1"/>
</dbReference>
<dbReference type="EMBL" id="SWKU01000010">
    <property type="protein sequence ID" value="KAF3003225.1"/>
    <property type="molecule type" value="Genomic_DNA"/>
</dbReference>
<evidence type="ECO:0000313" key="2">
    <source>
        <dbReference type="EMBL" id="KAF3003225.1"/>
    </source>
</evidence>
<feature type="domain" description="Nudix hydrolase" evidence="1">
    <location>
        <begin position="69"/>
        <end position="208"/>
    </location>
</feature>
<dbReference type="InterPro" id="IPR015797">
    <property type="entry name" value="NUDIX_hydrolase-like_dom_sf"/>
</dbReference>
<organism evidence="2 3">
    <name type="scientific">Curvularia kusanoi</name>
    <name type="common">Cochliobolus kusanoi</name>
    <dbReference type="NCBI Taxonomy" id="90978"/>
    <lineage>
        <taxon>Eukaryota</taxon>
        <taxon>Fungi</taxon>
        <taxon>Dikarya</taxon>
        <taxon>Ascomycota</taxon>
        <taxon>Pezizomycotina</taxon>
        <taxon>Dothideomycetes</taxon>
        <taxon>Pleosporomycetidae</taxon>
        <taxon>Pleosporales</taxon>
        <taxon>Pleosporineae</taxon>
        <taxon>Pleosporaceae</taxon>
        <taxon>Curvularia</taxon>
    </lineage>
</organism>
<sequence>MRRVLPASVLMWGSPYRPLPAYLLSRAPSTDPAAFPMSSSDRAIDYDPSVAHFAVSKRQFLEAHKDAPYALIATSALVFDARGRILLLQRAAHDSHPGKWEPPGGAVDEDDVTILHAAARELSEETGLEAGRIGRPVGEPHLFKRSNGDTVCRFNFAVYVAADKDGVPSVRLDPNEHQNFVWATEDEVKTEKASNHDAELKFVPGEVKQTVLLAFQQT</sequence>
<proteinExistence type="predicted"/>